<sequence length="67" mass="7786">MHFVLASSNRHARPAIRNRYGANANPSRRLSRQQSMTPALQKRSNPSPPCNARRNPHAHLRRRLHRN</sequence>
<evidence type="ECO:0000256" key="1">
    <source>
        <dbReference type="SAM" id="MobiDB-lite"/>
    </source>
</evidence>
<accession>A0A9P4N9X6</accession>
<dbReference type="AlphaFoldDB" id="A0A9P4N9X6"/>
<keyword evidence="3" id="KW-1185">Reference proteome</keyword>
<reference evidence="3" key="1">
    <citation type="journal article" date="2020" name="Stud. Mycol.">
        <title>101 Dothideomycetes genomes: A test case for predicting lifestyles and emergence of pathogens.</title>
        <authorList>
            <person name="Haridas S."/>
            <person name="Albert R."/>
            <person name="Binder M."/>
            <person name="Bloem J."/>
            <person name="LaButti K."/>
            <person name="Salamov A."/>
            <person name="Andreopoulos B."/>
            <person name="Baker S."/>
            <person name="Barry K."/>
            <person name="Bills G."/>
            <person name="Bluhm B."/>
            <person name="Cannon C."/>
            <person name="Castanera R."/>
            <person name="Culley D."/>
            <person name="Daum C."/>
            <person name="Ezra D."/>
            <person name="Gonzalez J."/>
            <person name="Henrissat B."/>
            <person name="Kuo A."/>
            <person name="Liang C."/>
            <person name="Lipzen A."/>
            <person name="Lutzoni F."/>
            <person name="Magnuson J."/>
            <person name="Mondo S."/>
            <person name="Nolan M."/>
            <person name="Ohm R."/>
            <person name="Pangilinan J."/>
            <person name="Park H.-J."/>
            <person name="Ramirez L."/>
            <person name="Alfaro M."/>
            <person name="Sun H."/>
            <person name="Tritt A."/>
            <person name="Yoshinaga Y."/>
            <person name="Zwiers L.-H."/>
            <person name="Turgeon B."/>
            <person name="Goodwin S."/>
            <person name="Spatafora J."/>
            <person name="Crous P."/>
            <person name="Grigoriev I."/>
        </authorList>
    </citation>
    <scope>NUCLEOTIDE SEQUENCE [LARGE SCALE GENOMIC DNA]</scope>
    <source>
        <strain evidence="3">CBS 304.66</strain>
    </source>
</reference>
<feature type="region of interest" description="Disordered" evidence="1">
    <location>
        <begin position="1"/>
        <end position="67"/>
    </location>
</feature>
<dbReference type="EMBL" id="ML986582">
    <property type="protein sequence ID" value="KAF2269329.1"/>
    <property type="molecule type" value="Genomic_DNA"/>
</dbReference>
<feature type="compositionally biased region" description="Basic residues" evidence="1">
    <location>
        <begin position="54"/>
        <end position="67"/>
    </location>
</feature>
<dbReference type="Proteomes" id="UP000800093">
    <property type="component" value="Unassembled WGS sequence"/>
</dbReference>
<proteinExistence type="predicted"/>
<evidence type="ECO:0000313" key="3">
    <source>
        <dbReference type="Proteomes" id="UP000800093"/>
    </source>
</evidence>
<name>A0A9P4N9X6_9PLEO</name>
<feature type="compositionally biased region" description="Polar residues" evidence="1">
    <location>
        <begin position="24"/>
        <end position="45"/>
    </location>
</feature>
<evidence type="ECO:0000313" key="2">
    <source>
        <dbReference type="EMBL" id="KAF2269329.1"/>
    </source>
</evidence>
<protein>
    <submittedName>
        <fullName evidence="2">Uncharacterized protein</fullName>
    </submittedName>
</protein>
<comment type="caution">
    <text evidence="2">The sequence shown here is derived from an EMBL/GenBank/DDBJ whole genome shotgun (WGS) entry which is preliminary data.</text>
</comment>
<gene>
    <name evidence="2" type="ORF">CC78DRAFT_277612</name>
</gene>
<organism evidence="2 3">
    <name type="scientific">Lojkania enalia</name>
    <dbReference type="NCBI Taxonomy" id="147567"/>
    <lineage>
        <taxon>Eukaryota</taxon>
        <taxon>Fungi</taxon>
        <taxon>Dikarya</taxon>
        <taxon>Ascomycota</taxon>
        <taxon>Pezizomycotina</taxon>
        <taxon>Dothideomycetes</taxon>
        <taxon>Pleosporomycetidae</taxon>
        <taxon>Pleosporales</taxon>
        <taxon>Pleosporales incertae sedis</taxon>
        <taxon>Lojkania</taxon>
    </lineage>
</organism>